<accession>A0A084QZG1</accession>
<keyword evidence="2" id="KW-1185">Reference proteome</keyword>
<evidence type="ECO:0000313" key="2">
    <source>
        <dbReference type="Proteomes" id="UP000028524"/>
    </source>
</evidence>
<dbReference type="EMBL" id="KL659522">
    <property type="protein sequence ID" value="KFA69346.1"/>
    <property type="molecule type" value="Genomic_DNA"/>
</dbReference>
<feature type="non-terminal residue" evidence="1">
    <location>
        <position position="23"/>
    </location>
</feature>
<name>A0A084QZG1_STAC4</name>
<dbReference type="Proteomes" id="UP000028524">
    <property type="component" value="Unassembled WGS sequence"/>
</dbReference>
<evidence type="ECO:0000313" key="1">
    <source>
        <dbReference type="EMBL" id="KFA69346.1"/>
    </source>
</evidence>
<proteinExistence type="predicted"/>
<dbReference type="AlphaFoldDB" id="A0A084QZG1"/>
<sequence>MQAFSRILSNSRLSIEKARQGGY</sequence>
<gene>
    <name evidence="1" type="ORF">S40285_10766</name>
</gene>
<protein>
    <submittedName>
        <fullName evidence="1">Uncharacterized protein</fullName>
    </submittedName>
</protein>
<dbReference type="InParanoid" id="A0A084QZG1"/>
<dbReference type="HOGENOM" id="CLU_3424461_0_0_1"/>
<organism evidence="1 2">
    <name type="scientific">Stachybotrys chlorohalonatus (strain IBT 40285)</name>
    <dbReference type="NCBI Taxonomy" id="1283841"/>
    <lineage>
        <taxon>Eukaryota</taxon>
        <taxon>Fungi</taxon>
        <taxon>Dikarya</taxon>
        <taxon>Ascomycota</taxon>
        <taxon>Pezizomycotina</taxon>
        <taxon>Sordariomycetes</taxon>
        <taxon>Hypocreomycetidae</taxon>
        <taxon>Hypocreales</taxon>
        <taxon>Stachybotryaceae</taxon>
        <taxon>Stachybotrys</taxon>
    </lineage>
</organism>
<reference evidence="1 2" key="1">
    <citation type="journal article" date="2014" name="BMC Genomics">
        <title>Comparative genome sequencing reveals chemotype-specific gene clusters in the toxigenic black mold Stachybotrys.</title>
        <authorList>
            <person name="Semeiks J."/>
            <person name="Borek D."/>
            <person name="Otwinowski Z."/>
            <person name="Grishin N.V."/>
        </authorList>
    </citation>
    <scope>NUCLEOTIDE SEQUENCE [LARGE SCALE GENOMIC DNA]</scope>
    <source>
        <strain evidence="1 2">IBT 40285</strain>
    </source>
</reference>